<dbReference type="AlphaFoldDB" id="A0A2V3DWD1"/>
<sequence>MEIKDNLEATNQLLPVLKKDLLANDVSSASATVNSLAEHTAAAKKAGTDPLWKLASGLPWIGPNLAAASEVSTTANDVVTLAAKPLVGAFQSLDWKALTPVDGAVQLAPLQKAAPSVVSAANSVELSYHRLAGIDQKPLLAQISEPLNSAKDQLDELRGLLSTAADAAELVPAMMGVDGPRDYLLLIQNNAEVRASGGIPGALAVLHAENGKITLTNQDSASAMGAISPAIKVDPVQETIFSTRMGNYMQDVNMTPDFPTAASTARSIWLQRHPGQVIDGVISIDPVALSLVLKATGPITVNPALPEGASMGELPTRLTSANLVPVLLSQVYAEIQEPVLQDAYFAEVAKKVFDTVASGRTPGDKLVDSLATGVSDNRILLWSSRGNEQAILSDTKISGSISGPSVPAAGFGVYFNDGTGAKMDYYVKRTVQLIQRCHAGGYAQYTAKISLTNTAPANAAESLPAYVSGNAVFGVPIGNVATNVIAYGPSQARAEKARIDGKDVGIASYTHAERPVGIVHVQLKPGQTQTVEIDFSKVVQNGQAELRVTPTIQDTKDVILPEQKATGCTGN</sequence>
<keyword evidence="2" id="KW-1185">Reference proteome</keyword>
<reference evidence="1 2" key="1">
    <citation type="submission" date="2018-05" db="EMBL/GenBank/DDBJ databases">
        <title>Genetic diversity of glacier-inhabiting Cryobacterium bacteria in China and description of Cryobacterium mengkeensis sp. nov. and Arthrobacter glacialis sp. nov.</title>
        <authorList>
            <person name="Liu Q."/>
            <person name="Xin Y.-H."/>
        </authorList>
    </citation>
    <scope>NUCLEOTIDE SEQUENCE [LARGE SCALE GENOMIC DNA]</scope>
    <source>
        <strain evidence="1 2">GP3</strain>
    </source>
</reference>
<evidence type="ECO:0000313" key="2">
    <source>
        <dbReference type="Proteomes" id="UP000246303"/>
    </source>
</evidence>
<name>A0A2V3DWD1_9MICC</name>
<evidence type="ECO:0008006" key="3">
    <source>
        <dbReference type="Google" id="ProtNLM"/>
    </source>
</evidence>
<dbReference type="Proteomes" id="UP000246303">
    <property type="component" value="Unassembled WGS sequence"/>
</dbReference>
<accession>A0A2V3DWD1</accession>
<dbReference type="InterPro" id="IPR025101">
    <property type="entry name" value="DUF4012"/>
</dbReference>
<organism evidence="1 2">
    <name type="scientific">Arthrobacter psychrochitiniphilus</name>
    <dbReference type="NCBI Taxonomy" id="291045"/>
    <lineage>
        <taxon>Bacteria</taxon>
        <taxon>Bacillati</taxon>
        <taxon>Actinomycetota</taxon>
        <taxon>Actinomycetes</taxon>
        <taxon>Micrococcales</taxon>
        <taxon>Micrococcaceae</taxon>
        <taxon>Arthrobacter</taxon>
    </lineage>
</organism>
<dbReference type="Pfam" id="PF13196">
    <property type="entry name" value="DUF4012"/>
    <property type="match status" value="1"/>
</dbReference>
<protein>
    <recommendedName>
        <fullName evidence="3">DUF4012 domain-containing protein</fullName>
    </recommendedName>
</protein>
<proteinExistence type="predicted"/>
<dbReference type="OrthoDB" id="3203519at2"/>
<comment type="caution">
    <text evidence="1">The sequence shown here is derived from an EMBL/GenBank/DDBJ whole genome shotgun (WGS) entry which is preliminary data.</text>
</comment>
<gene>
    <name evidence="1" type="ORF">CVS29_01650</name>
</gene>
<evidence type="ECO:0000313" key="1">
    <source>
        <dbReference type="EMBL" id="PXA69631.1"/>
    </source>
</evidence>
<dbReference type="EMBL" id="QHLZ01000001">
    <property type="protein sequence ID" value="PXA69631.1"/>
    <property type="molecule type" value="Genomic_DNA"/>
</dbReference>